<evidence type="ECO:0000313" key="3">
    <source>
        <dbReference type="Proteomes" id="UP000199114"/>
    </source>
</evidence>
<dbReference type="STRING" id="1186196.SAMN04489841_0657"/>
<dbReference type="OrthoDB" id="247873at2157"/>
<organism evidence="2 3">
    <name type="scientific">Natrinema salaciae</name>
    <dbReference type="NCBI Taxonomy" id="1186196"/>
    <lineage>
        <taxon>Archaea</taxon>
        <taxon>Methanobacteriati</taxon>
        <taxon>Methanobacteriota</taxon>
        <taxon>Stenosarchaea group</taxon>
        <taxon>Halobacteria</taxon>
        <taxon>Halobacteriales</taxon>
        <taxon>Natrialbaceae</taxon>
        <taxon>Natrinema</taxon>
    </lineage>
</organism>
<name>A0A1H9B823_9EURY</name>
<keyword evidence="1" id="KW-1133">Transmembrane helix</keyword>
<feature type="transmembrane region" description="Helical" evidence="1">
    <location>
        <begin position="38"/>
        <end position="57"/>
    </location>
</feature>
<keyword evidence="1" id="KW-0812">Transmembrane</keyword>
<accession>A0A1H9B823</accession>
<dbReference type="EMBL" id="FOFD01000001">
    <property type="protein sequence ID" value="SEP84887.1"/>
    <property type="molecule type" value="Genomic_DNA"/>
</dbReference>
<keyword evidence="3" id="KW-1185">Reference proteome</keyword>
<feature type="transmembrane region" description="Helical" evidence="1">
    <location>
        <begin position="64"/>
        <end position="85"/>
    </location>
</feature>
<sequence length="101" mass="10721">MMPTVRRALTSCATLAAYGVLVVPFALGWFETSLMTPLALPGYLLYVIGTAIGNAIAPAYKLWVYWLPFLAGSYGLAVAVGYGYAVWRDRSGAGSAADARP</sequence>
<gene>
    <name evidence="2" type="ORF">SAMN04489841_0657</name>
</gene>
<dbReference type="AlphaFoldDB" id="A0A1H9B823"/>
<proteinExistence type="predicted"/>
<evidence type="ECO:0000256" key="1">
    <source>
        <dbReference type="SAM" id="Phobius"/>
    </source>
</evidence>
<protein>
    <submittedName>
        <fullName evidence="2">Uncharacterized protein</fullName>
    </submittedName>
</protein>
<dbReference type="RefSeq" id="WP_090613351.1">
    <property type="nucleotide sequence ID" value="NZ_FOFD01000001.1"/>
</dbReference>
<evidence type="ECO:0000313" key="2">
    <source>
        <dbReference type="EMBL" id="SEP84887.1"/>
    </source>
</evidence>
<reference evidence="3" key="1">
    <citation type="submission" date="2016-10" db="EMBL/GenBank/DDBJ databases">
        <authorList>
            <person name="Varghese N."/>
            <person name="Submissions S."/>
        </authorList>
    </citation>
    <scope>NUCLEOTIDE SEQUENCE [LARGE SCALE GENOMIC DNA]</scope>
    <source>
        <strain evidence="3">DSM 25055</strain>
    </source>
</reference>
<dbReference type="Proteomes" id="UP000199114">
    <property type="component" value="Unassembled WGS sequence"/>
</dbReference>
<keyword evidence="1" id="KW-0472">Membrane</keyword>